<comment type="caution">
    <text evidence="3">The sequence shown here is derived from an EMBL/GenBank/DDBJ whole genome shotgun (WGS) entry which is preliminary data.</text>
</comment>
<name>A0AAD1UKD7_EUPCR</name>
<dbReference type="AlphaFoldDB" id="A0AAD1UKD7"/>
<proteinExistence type="predicted"/>
<dbReference type="EMBL" id="CAMPGE010009541">
    <property type="protein sequence ID" value="CAI2368407.1"/>
    <property type="molecule type" value="Genomic_DNA"/>
</dbReference>
<evidence type="ECO:0000256" key="2">
    <source>
        <dbReference type="SAM" id="SignalP"/>
    </source>
</evidence>
<feature type="signal peptide" evidence="2">
    <location>
        <begin position="1"/>
        <end position="21"/>
    </location>
</feature>
<keyword evidence="4" id="KW-1185">Reference proteome</keyword>
<organism evidence="3 4">
    <name type="scientific">Euplotes crassus</name>
    <dbReference type="NCBI Taxonomy" id="5936"/>
    <lineage>
        <taxon>Eukaryota</taxon>
        <taxon>Sar</taxon>
        <taxon>Alveolata</taxon>
        <taxon>Ciliophora</taxon>
        <taxon>Intramacronucleata</taxon>
        <taxon>Spirotrichea</taxon>
        <taxon>Hypotrichia</taxon>
        <taxon>Euplotida</taxon>
        <taxon>Euplotidae</taxon>
        <taxon>Moneuplotes</taxon>
    </lineage>
</organism>
<gene>
    <name evidence="3" type="ORF">ECRASSUSDP1_LOCUS9698</name>
</gene>
<feature type="chain" id="PRO_5042216842" evidence="2">
    <location>
        <begin position="22"/>
        <end position="105"/>
    </location>
</feature>
<dbReference type="Proteomes" id="UP001295684">
    <property type="component" value="Unassembled WGS sequence"/>
</dbReference>
<protein>
    <submittedName>
        <fullName evidence="3">Uncharacterized protein</fullName>
    </submittedName>
</protein>
<keyword evidence="2" id="KW-0732">Signal</keyword>
<feature type="compositionally biased region" description="Basic residues" evidence="1">
    <location>
        <begin position="54"/>
        <end position="67"/>
    </location>
</feature>
<feature type="region of interest" description="Disordered" evidence="1">
    <location>
        <begin position="32"/>
        <end position="78"/>
    </location>
</feature>
<feature type="compositionally biased region" description="Basic and acidic residues" evidence="1">
    <location>
        <begin position="32"/>
        <end position="53"/>
    </location>
</feature>
<evidence type="ECO:0000313" key="3">
    <source>
        <dbReference type="EMBL" id="CAI2368407.1"/>
    </source>
</evidence>
<evidence type="ECO:0000313" key="4">
    <source>
        <dbReference type="Proteomes" id="UP001295684"/>
    </source>
</evidence>
<evidence type="ECO:0000256" key="1">
    <source>
        <dbReference type="SAM" id="MobiDB-lite"/>
    </source>
</evidence>
<accession>A0AAD1UKD7</accession>
<sequence>MGVICVIILGVCLLCFCKIKADEVDEQIEDHMKGDKDSKLSFDHEAHDEENPPVKKKSAKIKPKKPSTQKVLAKPTDDSSVCDKSEVGFMPKPAVKETFTKKFVS</sequence>
<reference evidence="3" key="1">
    <citation type="submission" date="2023-07" db="EMBL/GenBank/DDBJ databases">
        <authorList>
            <consortium name="AG Swart"/>
            <person name="Singh M."/>
            <person name="Singh A."/>
            <person name="Seah K."/>
            <person name="Emmerich C."/>
        </authorList>
    </citation>
    <scope>NUCLEOTIDE SEQUENCE</scope>
    <source>
        <strain evidence="3">DP1</strain>
    </source>
</reference>